<dbReference type="SUPFAM" id="SSF47576">
    <property type="entry name" value="Calponin-homology domain, CH-domain"/>
    <property type="match status" value="1"/>
</dbReference>
<organism evidence="1 2">
    <name type="scientific">Dreissena polymorpha</name>
    <name type="common">Zebra mussel</name>
    <name type="synonym">Mytilus polymorpha</name>
    <dbReference type="NCBI Taxonomy" id="45954"/>
    <lineage>
        <taxon>Eukaryota</taxon>
        <taxon>Metazoa</taxon>
        <taxon>Spiralia</taxon>
        <taxon>Lophotrochozoa</taxon>
        <taxon>Mollusca</taxon>
        <taxon>Bivalvia</taxon>
        <taxon>Autobranchia</taxon>
        <taxon>Heteroconchia</taxon>
        <taxon>Euheterodonta</taxon>
        <taxon>Imparidentia</taxon>
        <taxon>Neoheterodontei</taxon>
        <taxon>Myida</taxon>
        <taxon>Dreissenoidea</taxon>
        <taxon>Dreissenidae</taxon>
        <taxon>Dreissena</taxon>
    </lineage>
</organism>
<evidence type="ECO:0000313" key="2">
    <source>
        <dbReference type="Proteomes" id="UP000828390"/>
    </source>
</evidence>
<sequence>TTTYDVSYWFYPGNGLKSGSISDRLSMEESGPVSNQSYLRTALDHMRSHGIKFHFTPQDVLDGDIKSILDILWLIILNYGVHTIGSSPYQRSVGIGKKLLLDWCQRELGVEFDPQNSLTH</sequence>
<evidence type="ECO:0000313" key="1">
    <source>
        <dbReference type="EMBL" id="KAH3860625.1"/>
    </source>
</evidence>
<dbReference type="InterPro" id="IPR036872">
    <property type="entry name" value="CH_dom_sf"/>
</dbReference>
<feature type="non-terminal residue" evidence="1">
    <location>
        <position position="1"/>
    </location>
</feature>
<dbReference type="AlphaFoldDB" id="A0A9D4RBV5"/>
<accession>A0A9D4RBV5</accession>
<dbReference type="Proteomes" id="UP000828390">
    <property type="component" value="Unassembled WGS sequence"/>
</dbReference>
<keyword evidence="2" id="KW-1185">Reference proteome</keyword>
<protein>
    <submittedName>
        <fullName evidence="1">Uncharacterized protein</fullName>
    </submittedName>
</protein>
<comment type="caution">
    <text evidence="1">The sequence shown here is derived from an EMBL/GenBank/DDBJ whole genome shotgun (WGS) entry which is preliminary data.</text>
</comment>
<reference evidence="1" key="2">
    <citation type="submission" date="2020-11" db="EMBL/GenBank/DDBJ databases">
        <authorList>
            <person name="McCartney M.A."/>
            <person name="Auch B."/>
            <person name="Kono T."/>
            <person name="Mallez S."/>
            <person name="Becker A."/>
            <person name="Gohl D.M."/>
            <person name="Silverstein K.A.T."/>
            <person name="Koren S."/>
            <person name="Bechman K.B."/>
            <person name="Herman A."/>
            <person name="Abrahante J.E."/>
            <person name="Garbe J."/>
        </authorList>
    </citation>
    <scope>NUCLEOTIDE SEQUENCE</scope>
    <source>
        <strain evidence="1">Duluth1</strain>
        <tissue evidence="1">Whole animal</tissue>
    </source>
</reference>
<dbReference type="Gene3D" id="1.10.418.10">
    <property type="entry name" value="Calponin-like domain"/>
    <property type="match status" value="1"/>
</dbReference>
<name>A0A9D4RBV5_DREPO</name>
<dbReference type="EMBL" id="JAIWYP010000002">
    <property type="protein sequence ID" value="KAH3860625.1"/>
    <property type="molecule type" value="Genomic_DNA"/>
</dbReference>
<feature type="non-terminal residue" evidence="1">
    <location>
        <position position="120"/>
    </location>
</feature>
<proteinExistence type="predicted"/>
<gene>
    <name evidence="1" type="ORF">DPMN_023535</name>
</gene>
<reference evidence="1" key="1">
    <citation type="journal article" date="2019" name="bioRxiv">
        <title>The Genome of the Zebra Mussel, Dreissena polymorpha: A Resource for Invasive Species Research.</title>
        <authorList>
            <person name="McCartney M.A."/>
            <person name="Auch B."/>
            <person name="Kono T."/>
            <person name="Mallez S."/>
            <person name="Zhang Y."/>
            <person name="Obille A."/>
            <person name="Becker A."/>
            <person name="Abrahante J.E."/>
            <person name="Garbe J."/>
            <person name="Badalamenti J.P."/>
            <person name="Herman A."/>
            <person name="Mangelson H."/>
            <person name="Liachko I."/>
            <person name="Sullivan S."/>
            <person name="Sone E.D."/>
            <person name="Koren S."/>
            <person name="Silverstein K.A.T."/>
            <person name="Beckman K.B."/>
            <person name="Gohl D.M."/>
        </authorList>
    </citation>
    <scope>NUCLEOTIDE SEQUENCE</scope>
    <source>
        <strain evidence="1">Duluth1</strain>
        <tissue evidence="1">Whole animal</tissue>
    </source>
</reference>